<sequence length="158" mass="17923">MDKPKARQNAIKAFNSETSGVEVIVLNVNTSTTGLNLQSQCYTGVVMGWHHAPCNIQQMIGRNTRPGQLSMCDWHFVHVVDTYHDHQLFSTLNKWVRLVVIKGNIPSFLSPILQEIVAHEMLKAHLNLSFNRFAWTIYKEIEGTNMAYERGAGLPRSD</sequence>
<accession>A0A8H7NCM2</accession>
<evidence type="ECO:0000313" key="2">
    <source>
        <dbReference type="Proteomes" id="UP000616885"/>
    </source>
</evidence>
<comment type="caution">
    <text evidence="1">The sequence shown here is derived from an EMBL/GenBank/DDBJ whole genome shotgun (WGS) entry which is preliminary data.</text>
</comment>
<proteinExistence type="predicted"/>
<name>A0A8H7NCM2_BIOOC</name>
<organism evidence="1 2">
    <name type="scientific">Bionectria ochroleuca</name>
    <name type="common">Gliocladium roseum</name>
    <dbReference type="NCBI Taxonomy" id="29856"/>
    <lineage>
        <taxon>Eukaryota</taxon>
        <taxon>Fungi</taxon>
        <taxon>Dikarya</taxon>
        <taxon>Ascomycota</taxon>
        <taxon>Pezizomycotina</taxon>
        <taxon>Sordariomycetes</taxon>
        <taxon>Hypocreomycetidae</taxon>
        <taxon>Hypocreales</taxon>
        <taxon>Bionectriaceae</taxon>
        <taxon>Clonostachys</taxon>
    </lineage>
</organism>
<evidence type="ECO:0008006" key="3">
    <source>
        <dbReference type="Google" id="ProtNLM"/>
    </source>
</evidence>
<reference evidence="1" key="1">
    <citation type="submission" date="2020-10" db="EMBL/GenBank/DDBJ databases">
        <title>High-Quality Genome Resource of Clonostachys rosea strain S41 by Oxford Nanopore Long-Read Sequencing.</title>
        <authorList>
            <person name="Wang H."/>
        </authorList>
    </citation>
    <scope>NUCLEOTIDE SEQUENCE</scope>
    <source>
        <strain evidence="1">S41</strain>
    </source>
</reference>
<dbReference type="EMBL" id="JADCTT010000004">
    <property type="protein sequence ID" value="KAF9753389.1"/>
    <property type="molecule type" value="Genomic_DNA"/>
</dbReference>
<gene>
    <name evidence="1" type="ORF">IM811_012147</name>
</gene>
<dbReference type="Proteomes" id="UP000616885">
    <property type="component" value="Unassembled WGS sequence"/>
</dbReference>
<dbReference type="SUPFAM" id="SSF52540">
    <property type="entry name" value="P-loop containing nucleoside triphosphate hydrolases"/>
    <property type="match status" value="1"/>
</dbReference>
<dbReference type="InterPro" id="IPR027417">
    <property type="entry name" value="P-loop_NTPase"/>
</dbReference>
<protein>
    <recommendedName>
        <fullName evidence="3">Helicase C-terminal domain-containing protein</fullName>
    </recommendedName>
</protein>
<dbReference type="Gene3D" id="3.40.50.300">
    <property type="entry name" value="P-loop containing nucleotide triphosphate hydrolases"/>
    <property type="match status" value="1"/>
</dbReference>
<dbReference type="AlphaFoldDB" id="A0A8H7NCM2"/>
<evidence type="ECO:0000313" key="1">
    <source>
        <dbReference type="EMBL" id="KAF9753389.1"/>
    </source>
</evidence>